<keyword evidence="2" id="KW-0378">Hydrolase</keyword>
<reference evidence="5" key="1">
    <citation type="submission" date="2021-01" db="EMBL/GenBank/DDBJ databases">
        <authorList>
            <person name="Corre E."/>
            <person name="Pelletier E."/>
            <person name="Niang G."/>
            <person name="Scheremetjew M."/>
            <person name="Finn R."/>
            <person name="Kale V."/>
            <person name="Holt S."/>
            <person name="Cochrane G."/>
            <person name="Meng A."/>
            <person name="Brown T."/>
            <person name="Cohen L."/>
        </authorList>
    </citation>
    <scope>NUCLEOTIDE SEQUENCE</scope>
    <source>
        <strain evidence="5">RCC3387</strain>
    </source>
</reference>
<evidence type="ECO:0000256" key="1">
    <source>
        <dbReference type="ARBA" id="ARBA00022722"/>
    </source>
</evidence>
<sequence length="299" mass="32738">MLDETRTQAFVQRFGLDEKAASKLRELAPDQQLRVLQEFAPPADMADVSGKLISFAKKVKKTKAHAGSSASSFGDGSQRLAACGVIWQLTHYLVMDFEATGDNVDSRTWEIVEFPCVVVNARTLEIEREFHEYVRPTRHARLSTQCVQNTGIQQHMVDVADPLTAVLGRFYQWLGDFDDGSKACVVTCGNYDLGTALPAEIDALGLPPPPAVLRQWVNIKVPFSQHVFGAQGGKARGMANMLQLLGLQLVGRHHSGIDDSRNIANILKHLAQDGCVITPTGHHTYDGVPQTLPVKEIGA</sequence>
<dbReference type="InterPro" id="IPR013520">
    <property type="entry name" value="Ribonucl_H"/>
</dbReference>
<dbReference type="CDD" id="cd06133">
    <property type="entry name" value="ERI-1_3'hExo_like"/>
    <property type="match status" value="1"/>
</dbReference>
<evidence type="ECO:0000259" key="4">
    <source>
        <dbReference type="SMART" id="SM00479"/>
    </source>
</evidence>
<proteinExistence type="predicted"/>
<dbReference type="PANTHER" id="PTHR23044:SF61">
    <property type="entry name" value="3'-5' EXORIBONUCLEASE 1-RELATED"/>
    <property type="match status" value="1"/>
</dbReference>
<dbReference type="InterPro" id="IPR036397">
    <property type="entry name" value="RNaseH_sf"/>
</dbReference>
<dbReference type="Gene3D" id="3.30.420.10">
    <property type="entry name" value="Ribonuclease H-like superfamily/Ribonuclease H"/>
    <property type="match status" value="1"/>
</dbReference>
<gene>
    <name evidence="5" type="ORF">BRAN1462_LOCUS15286</name>
</gene>
<dbReference type="Pfam" id="PF00929">
    <property type="entry name" value="RNase_T"/>
    <property type="match status" value="1"/>
</dbReference>
<evidence type="ECO:0000313" key="5">
    <source>
        <dbReference type="EMBL" id="CAD9539462.1"/>
    </source>
</evidence>
<dbReference type="PANTHER" id="PTHR23044">
    <property type="entry name" value="3'-5' EXONUCLEASE ERI1-RELATED"/>
    <property type="match status" value="1"/>
</dbReference>
<dbReference type="AlphaFoldDB" id="A0A7S2NG88"/>
<evidence type="ECO:0000256" key="2">
    <source>
        <dbReference type="ARBA" id="ARBA00022801"/>
    </source>
</evidence>
<accession>A0A7S2NG88</accession>
<dbReference type="EMBL" id="HBGW01024077">
    <property type="protein sequence ID" value="CAD9539462.1"/>
    <property type="molecule type" value="Transcribed_RNA"/>
</dbReference>
<dbReference type="SUPFAM" id="SSF53098">
    <property type="entry name" value="Ribonuclease H-like"/>
    <property type="match status" value="1"/>
</dbReference>
<name>A0A7S2NG88_9DINO</name>
<dbReference type="InterPro" id="IPR047201">
    <property type="entry name" value="ERI-1_3'hExo-like"/>
</dbReference>
<evidence type="ECO:0000256" key="3">
    <source>
        <dbReference type="ARBA" id="ARBA00022839"/>
    </source>
</evidence>
<keyword evidence="1" id="KW-0540">Nuclease</keyword>
<feature type="domain" description="Exonuclease" evidence="4">
    <location>
        <begin position="91"/>
        <end position="276"/>
    </location>
</feature>
<organism evidence="5">
    <name type="scientific">Zooxanthella nutricula</name>
    <dbReference type="NCBI Taxonomy" id="1333877"/>
    <lineage>
        <taxon>Eukaryota</taxon>
        <taxon>Sar</taxon>
        <taxon>Alveolata</taxon>
        <taxon>Dinophyceae</taxon>
        <taxon>Peridiniales</taxon>
        <taxon>Peridiniales incertae sedis</taxon>
        <taxon>Zooxanthella</taxon>
    </lineage>
</organism>
<protein>
    <recommendedName>
        <fullName evidence="4">Exonuclease domain-containing protein</fullName>
    </recommendedName>
</protein>
<keyword evidence="3" id="KW-0269">Exonuclease</keyword>
<dbReference type="GO" id="GO:0003676">
    <property type="term" value="F:nucleic acid binding"/>
    <property type="evidence" value="ECO:0007669"/>
    <property type="project" value="InterPro"/>
</dbReference>
<dbReference type="GO" id="GO:0000175">
    <property type="term" value="F:3'-5'-RNA exonuclease activity"/>
    <property type="evidence" value="ECO:0007669"/>
    <property type="project" value="InterPro"/>
</dbReference>
<dbReference type="SMART" id="SM00479">
    <property type="entry name" value="EXOIII"/>
    <property type="match status" value="1"/>
</dbReference>
<dbReference type="InterPro" id="IPR012337">
    <property type="entry name" value="RNaseH-like_sf"/>
</dbReference>
<dbReference type="InterPro" id="IPR051274">
    <property type="entry name" value="3-5_Exoribonuclease"/>
</dbReference>